<comment type="caution">
    <text evidence="1">The sequence shown here is derived from an EMBL/GenBank/DDBJ whole genome shotgun (WGS) entry which is preliminary data.</text>
</comment>
<feature type="non-terminal residue" evidence="1">
    <location>
        <position position="83"/>
    </location>
</feature>
<dbReference type="AlphaFoldDB" id="A0AAV6ZBZ6"/>
<name>A0AAV6ZBZ6_ENGPU</name>
<organism evidence="1 2">
    <name type="scientific">Engystomops pustulosus</name>
    <name type="common">Tungara frog</name>
    <name type="synonym">Physalaemus pustulosus</name>
    <dbReference type="NCBI Taxonomy" id="76066"/>
    <lineage>
        <taxon>Eukaryota</taxon>
        <taxon>Metazoa</taxon>
        <taxon>Chordata</taxon>
        <taxon>Craniata</taxon>
        <taxon>Vertebrata</taxon>
        <taxon>Euteleostomi</taxon>
        <taxon>Amphibia</taxon>
        <taxon>Batrachia</taxon>
        <taxon>Anura</taxon>
        <taxon>Neobatrachia</taxon>
        <taxon>Hyloidea</taxon>
        <taxon>Leptodactylidae</taxon>
        <taxon>Leiuperinae</taxon>
        <taxon>Engystomops</taxon>
    </lineage>
</organism>
<evidence type="ECO:0000313" key="2">
    <source>
        <dbReference type="Proteomes" id="UP000824782"/>
    </source>
</evidence>
<evidence type="ECO:0000313" key="1">
    <source>
        <dbReference type="EMBL" id="KAG8545838.1"/>
    </source>
</evidence>
<reference evidence="1" key="1">
    <citation type="thesis" date="2020" institute="ProQuest LLC" country="789 East Eisenhower Parkway, Ann Arbor, MI, USA">
        <title>Comparative Genomics and Chromosome Evolution.</title>
        <authorList>
            <person name="Mudd A.B."/>
        </authorList>
    </citation>
    <scope>NUCLEOTIDE SEQUENCE</scope>
    <source>
        <strain evidence="1">237g6f4</strain>
        <tissue evidence="1">Blood</tissue>
    </source>
</reference>
<keyword evidence="2" id="KW-1185">Reference proteome</keyword>
<dbReference type="Proteomes" id="UP000824782">
    <property type="component" value="Unassembled WGS sequence"/>
</dbReference>
<accession>A0AAV6ZBZ6</accession>
<gene>
    <name evidence="1" type="ORF">GDO81_020246</name>
</gene>
<protein>
    <submittedName>
        <fullName evidence="1">Uncharacterized protein</fullName>
    </submittedName>
</protein>
<proteinExistence type="predicted"/>
<sequence>MDPKSHQGLEEQLRKVLRTSILTPCGHIEGGCISQARKYDTDQGRVFVKWNQGEKVHFQHTVGRAFCFWFYQMAPAMTSRESD</sequence>
<dbReference type="EMBL" id="WNYA01001405">
    <property type="protein sequence ID" value="KAG8545838.1"/>
    <property type="molecule type" value="Genomic_DNA"/>
</dbReference>
<dbReference type="Gene3D" id="3.30.200.20">
    <property type="entry name" value="Phosphorylase Kinase, domain 1"/>
    <property type="match status" value="1"/>
</dbReference>